<evidence type="ECO:0000256" key="8">
    <source>
        <dbReference type="SAM" id="MobiDB-lite"/>
    </source>
</evidence>
<evidence type="ECO:0000256" key="1">
    <source>
        <dbReference type="ARBA" id="ARBA00008069"/>
    </source>
</evidence>
<dbReference type="Pfam" id="PF01425">
    <property type="entry name" value="Amidase"/>
    <property type="match status" value="1"/>
</dbReference>
<dbReference type="GO" id="GO:0030956">
    <property type="term" value="C:glutamyl-tRNA(Gln) amidotransferase complex"/>
    <property type="evidence" value="ECO:0007669"/>
    <property type="project" value="InterPro"/>
</dbReference>
<dbReference type="PANTHER" id="PTHR11895">
    <property type="entry name" value="TRANSAMIDASE"/>
    <property type="match status" value="1"/>
</dbReference>
<name>A0A6J5Y9B9_9ZZZZ</name>
<dbReference type="EC" id="6.3.5.7" evidence="2"/>
<comment type="similarity">
    <text evidence="1">Belongs to the amidase family. GatA subfamily.</text>
</comment>
<reference evidence="10" key="1">
    <citation type="submission" date="2020-05" db="EMBL/GenBank/DDBJ databases">
        <authorList>
            <person name="Chiriac C."/>
            <person name="Salcher M."/>
            <person name="Ghai R."/>
            <person name="Kavagutti S V."/>
        </authorList>
    </citation>
    <scope>NUCLEOTIDE SEQUENCE</scope>
</reference>
<dbReference type="Gene3D" id="3.90.1300.10">
    <property type="entry name" value="Amidase signature (AS) domain"/>
    <property type="match status" value="1"/>
</dbReference>
<evidence type="ECO:0000256" key="5">
    <source>
        <dbReference type="ARBA" id="ARBA00022840"/>
    </source>
</evidence>
<dbReference type="InterPro" id="IPR023631">
    <property type="entry name" value="Amidase_dom"/>
</dbReference>
<dbReference type="InterPro" id="IPR020556">
    <property type="entry name" value="Amidase_CS"/>
</dbReference>
<evidence type="ECO:0000256" key="7">
    <source>
        <dbReference type="ARBA" id="ARBA00047407"/>
    </source>
</evidence>
<dbReference type="NCBIfam" id="TIGR00132">
    <property type="entry name" value="gatA"/>
    <property type="match status" value="1"/>
</dbReference>
<dbReference type="InterPro" id="IPR036928">
    <property type="entry name" value="AS_sf"/>
</dbReference>
<evidence type="ECO:0000256" key="6">
    <source>
        <dbReference type="ARBA" id="ARBA00022917"/>
    </source>
</evidence>
<feature type="domain" description="Amidase" evidence="9">
    <location>
        <begin position="27"/>
        <end position="470"/>
    </location>
</feature>
<evidence type="ECO:0000256" key="2">
    <source>
        <dbReference type="ARBA" id="ARBA00012739"/>
    </source>
</evidence>
<evidence type="ECO:0000259" key="9">
    <source>
        <dbReference type="Pfam" id="PF01425"/>
    </source>
</evidence>
<dbReference type="PANTHER" id="PTHR11895:SF151">
    <property type="entry name" value="GLUTAMYL-TRNA(GLN) AMIDOTRANSFERASE SUBUNIT A"/>
    <property type="match status" value="1"/>
</dbReference>
<feature type="region of interest" description="Disordered" evidence="8">
    <location>
        <begin position="133"/>
        <end position="158"/>
    </location>
</feature>
<evidence type="ECO:0000256" key="4">
    <source>
        <dbReference type="ARBA" id="ARBA00022741"/>
    </source>
</evidence>
<keyword evidence="3" id="KW-0436">Ligase</keyword>
<dbReference type="InterPro" id="IPR004412">
    <property type="entry name" value="GatA"/>
</dbReference>
<dbReference type="PROSITE" id="PS00571">
    <property type="entry name" value="AMIDASES"/>
    <property type="match status" value="1"/>
</dbReference>
<keyword evidence="4" id="KW-0547">Nucleotide-binding</keyword>
<protein>
    <recommendedName>
        <fullName evidence="2">glutaminyl-tRNA synthase (glutamine-hydrolyzing)</fullName>
        <ecNumber evidence="2">6.3.5.7</ecNumber>
    </recommendedName>
</protein>
<dbReference type="EMBL" id="CAEMXZ010000014">
    <property type="protein sequence ID" value="CAB4322760.1"/>
    <property type="molecule type" value="Genomic_DNA"/>
</dbReference>
<organism evidence="10">
    <name type="scientific">freshwater metagenome</name>
    <dbReference type="NCBI Taxonomy" id="449393"/>
    <lineage>
        <taxon>unclassified sequences</taxon>
        <taxon>metagenomes</taxon>
        <taxon>ecological metagenomes</taxon>
    </lineage>
</organism>
<comment type="catalytic activity">
    <reaction evidence="7">
        <text>L-glutamyl-tRNA(Gln) + L-glutamine + ATP + H2O = L-glutaminyl-tRNA(Gln) + L-glutamate + ADP + phosphate + H(+)</text>
        <dbReference type="Rhea" id="RHEA:17521"/>
        <dbReference type="Rhea" id="RHEA-COMP:9681"/>
        <dbReference type="Rhea" id="RHEA-COMP:9684"/>
        <dbReference type="ChEBI" id="CHEBI:15377"/>
        <dbReference type="ChEBI" id="CHEBI:15378"/>
        <dbReference type="ChEBI" id="CHEBI:29985"/>
        <dbReference type="ChEBI" id="CHEBI:30616"/>
        <dbReference type="ChEBI" id="CHEBI:43474"/>
        <dbReference type="ChEBI" id="CHEBI:58359"/>
        <dbReference type="ChEBI" id="CHEBI:78520"/>
        <dbReference type="ChEBI" id="CHEBI:78521"/>
        <dbReference type="ChEBI" id="CHEBI:456216"/>
        <dbReference type="EC" id="6.3.5.7"/>
    </reaction>
</comment>
<dbReference type="InterPro" id="IPR000120">
    <property type="entry name" value="Amidase"/>
</dbReference>
<dbReference type="SUPFAM" id="SSF75304">
    <property type="entry name" value="Amidase signature (AS) enzymes"/>
    <property type="match status" value="1"/>
</dbReference>
<dbReference type="GO" id="GO:0005524">
    <property type="term" value="F:ATP binding"/>
    <property type="evidence" value="ECO:0007669"/>
    <property type="project" value="UniProtKB-KW"/>
</dbReference>
<evidence type="ECO:0000313" key="10">
    <source>
        <dbReference type="EMBL" id="CAB4322760.1"/>
    </source>
</evidence>
<dbReference type="AlphaFoldDB" id="A0A6J5Y9B9"/>
<accession>A0A6J5Y9B9</accession>
<proteinExistence type="inferred from homology"/>
<dbReference type="GO" id="GO:0006412">
    <property type="term" value="P:translation"/>
    <property type="evidence" value="ECO:0007669"/>
    <property type="project" value="UniProtKB-KW"/>
</dbReference>
<keyword evidence="5" id="KW-0067">ATP-binding</keyword>
<evidence type="ECO:0000256" key="3">
    <source>
        <dbReference type="ARBA" id="ARBA00022598"/>
    </source>
</evidence>
<gene>
    <name evidence="10" type="ORF">UFOPK1392_00497</name>
</gene>
<sequence length="490" mass="50086">MSNSVLPTTAVEISRAVRAGELSARDVLEVHLSAIDAREGEINAFNLVLADEARAAADAVDRVVAGGGDPGLLAGVPLAVKDNLCTRGIPTTCSSRILEGWRPPYDATVVSRVAAAGAISVGKTNLDEFAMGSSTENSAFGPTRNPRDTSRVPGGSSGGSAAAVAAGFAPISLGSDTGGSIRQPAALCGVVGVKPTYGLVSRYGLIAFASSLDQVGPFSTTVADSALLLEAIAGHDPLDSTSIPDAETGAARSLLSVLDDGVAGLRVGLVTELMGEGIAPDVAARVRQAAEALAAAGAEVGEVSIPALSYGLSAYYLIAPAEASSNLARYDGVRYGMRVDADTTAAMNTATRTAGFGPEVKRRIMLGTYALSAGYYDAYYGKALRVRTLICRDFAAAYQNFDVLLTPTSPTTAFRFGEKTADPLSMYLNDICTIPTNLAGHPAMSLPFGAGADGMPVGVQLMAPALGEATMFRAAAVLEAAAPDLSEALQ</sequence>
<keyword evidence="6" id="KW-0648">Protein biosynthesis</keyword>
<dbReference type="HAMAP" id="MF_00120">
    <property type="entry name" value="GatA"/>
    <property type="match status" value="1"/>
</dbReference>
<dbReference type="GO" id="GO:0005739">
    <property type="term" value="C:mitochondrion"/>
    <property type="evidence" value="ECO:0007669"/>
    <property type="project" value="UniProtKB-ARBA"/>
</dbReference>
<dbReference type="GO" id="GO:0050567">
    <property type="term" value="F:glutaminyl-tRNA synthase (glutamine-hydrolyzing) activity"/>
    <property type="evidence" value="ECO:0007669"/>
    <property type="project" value="UniProtKB-EC"/>
</dbReference>